<dbReference type="InterPro" id="IPR001372">
    <property type="entry name" value="Dynein_light_chain_typ-1/2"/>
</dbReference>
<evidence type="ECO:0000313" key="2">
    <source>
        <dbReference type="Proteomes" id="UP000827889"/>
    </source>
</evidence>
<dbReference type="Pfam" id="PF01221">
    <property type="entry name" value="Dynein_light"/>
    <property type="match status" value="1"/>
</dbReference>
<dbReference type="InterPro" id="IPR037177">
    <property type="entry name" value="DLC_sf"/>
</dbReference>
<evidence type="ECO:0000313" key="3">
    <source>
        <dbReference type="RefSeq" id="XP_048127162.1"/>
    </source>
</evidence>
<feature type="compositionally biased region" description="Polar residues" evidence="1">
    <location>
        <begin position="178"/>
        <end position="189"/>
    </location>
</feature>
<proteinExistence type="predicted"/>
<protein>
    <submittedName>
        <fullName evidence="3">Uncharacterized protein LOC115742048 isoform X1</fullName>
    </submittedName>
</protein>
<feature type="region of interest" description="Disordered" evidence="1">
    <location>
        <begin position="178"/>
        <end position="197"/>
    </location>
</feature>
<reference evidence="3" key="1">
    <citation type="submission" date="2025-08" db="UniProtKB">
        <authorList>
            <consortium name="RefSeq"/>
        </authorList>
    </citation>
    <scope>IDENTIFICATION</scope>
    <source>
        <tissue evidence="3">Leaf</tissue>
    </source>
</reference>
<dbReference type="Proteomes" id="UP000827889">
    <property type="component" value="Chromosome 10"/>
</dbReference>
<gene>
    <name evidence="3" type="primary">LOC115742048</name>
</gene>
<dbReference type="GeneID" id="115742048"/>
<sequence length="197" mass="22144">MRGFSEMLEGRAVVRETDMAEAMRSHVMELAYQALDLHESSDLQAIAHHIKQVINSPMSLSINETSFVLSLHGLRGNHYYWFNHLLNTLCFCFSQTNHRNLTKLTVHHGTAWSGRISGLASLTYVGALCSSTSTRWSFSSSRTARTSLKARKRQSESCKGAEAVLELSILLRRHSKQEQLARSSSSTFIAENRKKGD</sequence>
<keyword evidence="2" id="KW-1185">Reference proteome</keyword>
<dbReference type="RefSeq" id="XP_048127162.1">
    <property type="nucleotide sequence ID" value="XM_048271205.1"/>
</dbReference>
<accession>A0ABM3GS30</accession>
<name>A0ABM3GS30_9MYRT</name>
<organism evidence="2 3">
    <name type="scientific">Rhodamnia argentea</name>
    <dbReference type="NCBI Taxonomy" id="178133"/>
    <lineage>
        <taxon>Eukaryota</taxon>
        <taxon>Viridiplantae</taxon>
        <taxon>Streptophyta</taxon>
        <taxon>Embryophyta</taxon>
        <taxon>Tracheophyta</taxon>
        <taxon>Spermatophyta</taxon>
        <taxon>Magnoliopsida</taxon>
        <taxon>eudicotyledons</taxon>
        <taxon>Gunneridae</taxon>
        <taxon>Pentapetalae</taxon>
        <taxon>rosids</taxon>
        <taxon>malvids</taxon>
        <taxon>Myrtales</taxon>
        <taxon>Myrtaceae</taxon>
        <taxon>Myrtoideae</taxon>
        <taxon>Myrteae</taxon>
        <taxon>Australasian group</taxon>
        <taxon>Rhodamnia</taxon>
    </lineage>
</organism>
<dbReference type="SUPFAM" id="SSF54648">
    <property type="entry name" value="DLC"/>
    <property type="match status" value="1"/>
</dbReference>
<dbReference type="Gene3D" id="3.30.740.10">
    <property type="entry name" value="Protein Inhibitor Of Neuronal Nitric Oxide Synthase"/>
    <property type="match status" value="1"/>
</dbReference>
<evidence type="ECO:0000256" key="1">
    <source>
        <dbReference type="SAM" id="MobiDB-lite"/>
    </source>
</evidence>
<dbReference type="SMART" id="SM01375">
    <property type="entry name" value="Dynein_light"/>
    <property type="match status" value="1"/>
</dbReference>